<comment type="caution">
    <text evidence="1">The sequence shown here is derived from an EMBL/GenBank/DDBJ whole genome shotgun (WGS) entry which is preliminary data.</text>
</comment>
<dbReference type="RefSeq" id="WP_182043134.1">
    <property type="nucleotide sequence ID" value="NZ_JACDZE010000001.1"/>
</dbReference>
<sequence>MKIAIGIGLIFLAVSLGFGQRFQLVDSISIESRDSITDFEADDFHNVYYIRNFTELNKIDYQTRKRKIYSNQTVLENLNTQNILQITLKSALFNLLVLDNQLNQVQDLIEFPIETNFTPTLSALVDNNFLWGYDPVLQRLVLWNYRDKKAIRQSVILTEKTGDEFYSDLIYHQNKIYLIGFTKILRFDEYANLESVIPFQKFDQIYLQNDVFYYSDKGKLFQLDLKSKETKEISIHRSFDYFSVNNRFLFALKGRVVYLYEFQKNH</sequence>
<evidence type="ECO:0000313" key="2">
    <source>
        <dbReference type="Proteomes" id="UP000552241"/>
    </source>
</evidence>
<dbReference type="Proteomes" id="UP000552241">
    <property type="component" value="Unassembled WGS sequence"/>
</dbReference>
<dbReference type="AlphaFoldDB" id="A0A838ZP79"/>
<gene>
    <name evidence="1" type="ORF">HU137_07355</name>
</gene>
<protein>
    <submittedName>
        <fullName evidence="1">Uncharacterized protein</fullName>
    </submittedName>
</protein>
<accession>A0A838ZP79</accession>
<dbReference type="EMBL" id="JACDZE010000001">
    <property type="protein sequence ID" value="MBA5629586.1"/>
    <property type="molecule type" value="Genomic_DNA"/>
</dbReference>
<name>A0A838ZP79_9FLAO</name>
<keyword evidence="2" id="KW-1185">Reference proteome</keyword>
<reference evidence="1 2" key="1">
    <citation type="submission" date="2020-07" db="EMBL/GenBank/DDBJ databases">
        <title>Moheibacter lacus sp. nov., a member of the family Flavobacteriaceae isolated from freshwater lake sediment.</title>
        <authorList>
            <person name="Liu Y."/>
        </authorList>
    </citation>
    <scope>NUCLEOTIDE SEQUENCE [LARGE SCALE GENOMIC DNA]</scope>
    <source>
        <strain evidence="1 2">BDHS18</strain>
    </source>
</reference>
<evidence type="ECO:0000313" key="1">
    <source>
        <dbReference type="EMBL" id="MBA5629586.1"/>
    </source>
</evidence>
<proteinExistence type="predicted"/>
<organism evidence="1 2">
    <name type="scientific">Moheibacter lacus</name>
    <dbReference type="NCBI Taxonomy" id="2745851"/>
    <lineage>
        <taxon>Bacteria</taxon>
        <taxon>Pseudomonadati</taxon>
        <taxon>Bacteroidota</taxon>
        <taxon>Flavobacteriia</taxon>
        <taxon>Flavobacteriales</taxon>
        <taxon>Weeksellaceae</taxon>
        <taxon>Moheibacter</taxon>
    </lineage>
</organism>